<evidence type="ECO:0000256" key="8">
    <source>
        <dbReference type="ARBA" id="ARBA00066694"/>
    </source>
</evidence>
<evidence type="ECO:0000259" key="12">
    <source>
        <dbReference type="Pfam" id="PF02770"/>
    </source>
</evidence>
<organism evidence="15 16">
    <name type="scientific">Aliiroseovarius pelagivivens</name>
    <dbReference type="NCBI Taxonomy" id="1639690"/>
    <lineage>
        <taxon>Bacteria</taxon>
        <taxon>Pseudomonadati</taxon>
        <taxon>Pseudomonadota</taxon>
        <taxon>Alphaproteobacteria</taxon>
        <taxon>Rhodobacterales</taxon>
        <taxon>Paracoccaceae</taxon>
        <taxon>Aliiroseovarius</taxon>
    </lineage>
</organism>
<dbReference type="RefSeq" id="WP_108855610.1">
    <property type="nucleotide sequence ID" value="NZ_OMOI01000001.1"/>
</dbReference>
<comment type="cofactor">
    <cofactor evidence="1 10">
        <name>FAD</name>
        <dbReference type="ChEBI" id="CHEBI:57692"/>
    </cofactor>
</comment>
<dbReference type="SUPFAM" id="SSF47203">
    <property type="entry name" value="Acyl-CoA dehydrogenase C-terminal domain-like"/>
    <property type="match status" value="1"/>
</dbReference>
<dbReference type="Gene3D" id="2.40.110.10">
    <property type="entry name" value="Butyryl-CoA Dehydrogenase, subunit A, domain 2"/>
    <property type="match status" value="1"/>
</dbReference>
<dbReference type="PANTHER" id="PTHR42803">
    <property type="entry name" value="ACYL-COA DEHYDROGENASE"/>
    <property type="match status" value="1"/>
</dbReference>
<dbReference type="InterPro" id="IPR037069">
    <property type="entry name" value="AcylCoA_DH/ox_N_sf"/>
</dbReference>
<dbReference type="Gene3D" id="1.20.140.10">
    <property type="entry name" value="Butyryl-CoA Dehydrogenase, subunit A, domain 3"/>
    <property type="match status" value="1"/>
</dbReference>
<protein>
    <recommendedName>
        <fullName evidence="9">3-methylmercaptopropionyl-CoA dehydrogenase</fullName>
        <ecNumber evidence="8">1.3.99.41</ecNumber>
    </recommendedName>
</protein>
<comment type="function">
    <text evidence="7">Involved in the assimilation of dimethylsulphoniopropionate (DMSP), an important compound in the fixation of carbon in marine phytoplankton, by mediating the conversion of 3-(methylthio)propanoyl-CoA (MMPA-CoA) to 3-(methylthio)acryloyl-CoA (MTA-CoA).</text>
</comment>
<feature type="domain" description="Acyl-CoA dehydrogenase/oxidase N-terminal" evidence="13">
    <location>
        <begin position="79"/>
        <end position="156"/>
    </location>
</feature>
<comment type="similarity">
    <text evidence="2 10">Belongs to the acyl-CoA dehydrogenase family.</text>
</comment>
<reference evidence="15 16" key="1">
    <citation type="submission" date="2018-03" db="EMBL/GenBank/DDBJ databases">
        <authorList>
            <person name="Keele B.F."/>
        </authorList>
    </citation>
    <scope>NUCLEOTIDE SEQUENCE [LARGE SCALE GENOMIC DNA]</scope>
    <source>
        <strain evidence="15 16">CECT 8811</strain>
    </source>
</reference>
<dbReference type="InterPro" id="IPR046373">
    <property type="entry name" value="Acyl-CoA_Oxase/DH_mid-dom_sf"/>
</dbReference>
<feature type="domain" description="Acyl-CoA oxidase/dehydrogenase middle" evidence="12">
    <location>
        <begin position="161"/>
        <end position="269"/>
    </location>
</feature>
<dbReference type="InterPro" id="IPR009075">
    <property type="entry name" value="AcylCo_DH/oxidase_C"/>
</dbReference>
<evidence type="ECO:0000256" key="10">
    <source>
        <dbReference type="RuleBase" id="RU362125"/>
    </source>
</evidence>
<evidence type="ECO:0000259" key="11">
    <source>
        <dbReference type="Pfam" id="PF00441"/>
    </source>
</evidence>
<dbReference type="OrthoDB" id="9807883at2"/>
<dbReference type="InterPro" id="IPR013786">
    <property type="entry name" value="AcylCoA_DH/ox_N"/>
</dbReference>
<evidence type="ECO:0000313" key="16">
    <source>
        <dbReference type="Proteomes" id="UP000244911"/>
    </source>
</evidence>
<evidence type="ECO:0000256" key="2">
    <source>
        <dbReference type="ARBA" id="ARBA00009347"/>
    </source>
</evidence>
<dbReference type="Proteomes" id="UP000244911">
    <property type="component" value="Unassembled WGS sequence"/>
</dbReference>
<dbReference type="EC" id="1.3.99.41" evidence="8"/>
<evidence type="ECO:0000256" key="1">
    <source>
        <dbReference type="ARBA" id="ARBA00001974"/>
    </source>
</evidence>
<dbReference type="GO" id="GO:0016627">
    <property type="term" value="F:oxidoreductase activity, acting on the CH-CH group of donors"/>
    <property type="evidence" value="ECO:0007669"/>
    <property type="project" value="InterPro"/>
</dbReference>
<dbReference type="InterPro" id="IPR009100">
    <property type="entry name" value="AcylCoA_DH/oxidase_NM_dom_sf"/>
</dbReference>
<feature type="domain" description="Acetyl-CoA dehydrogenase-like C-terminal" evidence="14">
    <location>
        <begin position="461"/>
        <end position="586"/>
    </location>
</feature>
<dbReference type="GO" id="GO:0050660">
    <property type="term" value="F:flavin adenine dinucleotide binding"/>
    <property type="evidence" value="ECO:0007669"/>
    <property type="project" value="InterPro"/>
</dbReference>
<evidence type="ECO:0000256" key="4">
    <source>
        <dbReference type="ARBA" id="ARBA00022827"/>
    </source>
</evidence>
<dbReference type="EMBL" id="OMOI01000001">
    <property type="protein sequence ID" value="SPF75518.1"/>
    <property type="molecule type" value="Genomic_DNA"/>
</dbReference>
<evidence type="ECO:0000256" key="9">
    <source>
        <dbReference type="ARBA" id="ARBA00069043"/>
    </source>
</evidence>
<dbReference type="AlphaFoldDB" id="A0A2R8AHM1"/>
<accession>A0A2R8AHM1</accession>
<dbReference type="InterPro" id="IPR006091">
    <property type="entry name" value="Acyl-CoA_Oxase/DH_mid-dom"/>
</dbReference>
<evidence type="ECO:0000256" key="7">
    <source>
        <dbReference type="ARBA" id="ARBA00058683"/>
    </source>
</evidence>
<evidence type="ECO:0000256" key="5">
    <source>
        <dbReference type="ARBA" id="ARBA00023002"/>
    </source>
</evidence>
<evidence type="ECO:0000259" key="14">
    <source>
        <dbReference type="Pfam" id="PF12806"/>
    </source>
</evidence>
<evidence type="ECO:0000256" key="6">
    <source>
        <dbReference type="ARBA" id="ARBA00051388"/>
    </source>
</evidence>
<dbReference type="InterPro" id="IPR025878">
    <property type="entry name" value="Acyl-CoA_dh-like_C_dom"/>
</dbReference>
<keyword evidence="4 10" id="KW-0274">FAD</keyword>
<keyword evidence="3 10" id="KW-0285">Flavoprotein</keyword>
<evidence type="ECO:0000313" key="15">
    <source>
        <dbReference type="EMBL" id="SPF75518.1"/>
    </source>
</evidence>
<dbReference type="Pfam" id="PF02771">
    <property type="entry name" value="Acyl-CoA_dh_N"/>
    <property type="match status" value="1"/>
</dbReference>
<evidence type="ECO:0000256" key="3">
    <source>
        <dbReference type="ARBA" id="ARBA00022630"/>
    </source>
</evidence>
<dbReference type="Pfam" id="PF00441">
    <property type="entry name" value="Acyl-CoA_dh_1"/>
    <property type="match status" value="1"/>
</dbReference>
<dbReference type="Pfam" id="PF02770">
    <property type="entry name" value="Acyl-CoA_dh_M"/>
    <property type="match status" value="1"/>
</dbReference>
<keyword evidence="16" id="KW-1185">Reference proteome</keyword>
<keyword evidence="5 10" id="KW-0560">Oxidoreductase</keyword>
<dbReference type="Gene3D" id="1.10.540.10">
    <property type="entry name" value="Acyl-CoA dehydrogenase/oxidase, N-terminal domain"/>
    <property type="match status" value="1"/>
</dbReference>
<dbReference type="Pfam" id="PF12806">
    <property type="entry name" value="Acyl-CoA_dh_C"/>
    <property type="match status" value="1"/>
</dbReference>
<name>A0A2R8AHM1_9RHOB</name>
<dbReference type="SUPFAM" id="SSF56645">
    <property type="entry name" value="Acyl-CoA dehydrogenase NM domain-like"/>
    <property type="match status" value="1"/>
</dbReference>
<gene>
    <name evidence="15" type="primary">dmdC_1</name>
    <name evidence="15" type="ORF">ALP8811_00508</name>
</gene>
<feature type="domain" description="Acyl-CoA dehydrogenase/oxidase C-terminal" evidence="11">
    <location>
        <begin position="281"/>
        <end position="444"/>
    </location>
</feature>
<comment type="catalytic activity">
    <reaction evidence="6">
        <text>3-(methylsulfanyl)propanoyl-CoA + oxidized [electron-transfer flavoprotein] + H(+) = 3-(methylsulfanyl)acryloyl-CoA + reduced [electron-transfer flavoprotein]</text>
        <dbReference type="Rhea" id="RHEA:52612"/>
        <dbReference type="Rhea" id="RHEA-COMP:10685"/>
        <dbReference type="Rhea" id="RHEA-COMP:10686"/>
        <dbReference type="ChEBI" id="CHEBI:15378"/>
        <dbReference type="ChEBI" id="CHEBI:57692"/>
        <dbReference type="ChEBI" id="CHEBI:58307"/>
        <dbReference type="ChEBI" id="CHEBI:82815"/>
        <dbReference type="ChEBI" id="CHEBI:84994"/>
        <dbReference type="EC" id="1.3.99.41"/>
    </reaction>
    <physiologicalReaction direction="left-to-right" evidence="6">
        <dbReference type="Rhea" id="RHEA:52613"/>
    </physiologicalReaction>
</comment>
<proteinExistence type="inferred from homology"/>
<dbReference type="InterPro" id="IPR036250">
    <property type="entry name" value="AcylCo_DH-like_C"/>
</dbReference>
<evidence type="ECO:0000259" key="13">
    <source>
        <dbReference type="Pfam" id="PF02771"/>
    </source>
</evidence>
<dbReference type="InterPro" id="IPR052166">
    <property type="entry name" value="Diverse_Acyl-CoA_DH"/>
</dbReference>
<dbReference type="FunFam" id="2.40.110.10:FF:000031">
    <property type="entry name" value="Acyl-CoA dehydrogenase, putative"/>
    <property type="match status" value="1"/>
</dbReference>
<sequence length="591" mass="64200">MPSYIAPTQDMAFLLHDVLKADQSDIPGYADLERDFTSAVLEEAGKVASEVLTPLNVVGDQEGCRLENGVVYTPTGFKGAFEQMKEGGWTGLDMPEEFGGQNMPVLLGTAVGEMFSAANQAFTMYQGLTHGAASAILAHGTDEQKATYLPKMVSCEWTGTMNLTEPHCGTDLGLMRTKAEPQDDGSYKVSGQKIFISAGDHDMSDNVIHLVLAKIPGGPEGIKGVSLFIVPKFNVNDDGSVGSRNGVSVGNIEKKMGIHGNSTCVMNYDEATGFLLGDMHKGMRAMFTMMNEARLGVAMQGLAQAEAAYQNAVIYAKDRLQGRDVTGTKNPDGPADPLIVHPDIRRSLMDQKSFCEGARAFLLWGAQLIDQAHRSEDKDADGLISLMTPVLKGFLTDQGYDMTVLAQQVYGGHGYIEEHGMSQFTRDARITQIYEGANGVQALDLVGRKLAADGGKPIMAFFEMIKDYCKDQSEDEAMTDFIEPLKTASKHLQASAMYFMQSAAKNPNNALSGSYDFMHLFGHVCLGFMWARQARAALDALATGEGDATFYETKLTTARYYMARRLPATSMHLARIESGADTVMALEADRF</sequence>
<dbReference type="PANTHER" id="PTHR42803:SF1">
    <property type="entry name" value="BROAD-SPECIFICITY LINEAR ACYL-COA DEHYDROGENASE FADE5"/>
    <property type="match status" value="1"/>
</dbReference>